<organism evidence="2 3">
    <name type="scientific">Salana multivorans</name>
    <dbReference type="NCBI Taxonomy" id="120377"/>
    <lineage>
        <taxon>Bacteria</taxon>
        <taxon>Bacillati</taxon>
        <taxon>Actinomycetota</taxon>
        <taxon>Actinomycetes</taxon>
        <taxon>Micrococcales</taxon>
        <taxon>Beutenbergiaceae</taxon>
        <taxon>Salana</taxon>
    </lineage>
</organism>
<sequence>MTRPRSDGIIDLVAIARALDFDWPVIERLTRREFAVFIDRLAQMGDPLSERGDQNWGLPPGASQWRGSRGMSLDGWDGSWEGASPAANPALQALTDYERRRIESASGGGGVEVAGAGGQQVSLSGSRPGLGWSDDVRRRERWLVGSRSQRESVTGALRRRARRTSGARAA</sequence>
<keyword evidence="3" id="KW-1185">Reference proteome</keyword>
<dbReference type="Proteomes" id="UP000275356">
    <property type="component" value="Unassembled WGS sequence"/>
</dbReference>
<reference evidence="2 3" key="1">
    <citation type="submission" date="2018-11" db="EMBL/GenBank/DDBJ databases">
        <title>Sequencing the genomes of 1000 actinobacteria strains.</title>
        <authorList>
            <person name="Klenk H.-P."/>
        </authorList>
    </citation>
    <scope>NUCLEOTIDE SEQUENCE [LARGE SCALE GENOMIC DNA]</scope>
    <source>
        <strain evidence="2 3">DSM 13521</strain>
    </source>
</reference>
<gene>
    <name evidence="2" type="ORF">EDD28_0095</name>
</gene>
<name>A0A3N2D6Y4_9MICO</name>
<dbReference type="EMBL" id="RKHQ01000001">
    <property type="protein sequence ID" value="ROR95539.1"/>
    <property type="molecule type" value="Genomic_DNA"/>
</dbReference>
<protein>
    <submittedName>
        <fullName evidence="2">Uncharacterized protein</fullName>
    </submittedName>
</protein>
<feature type="compositionally biased region" description="Basic residues" evidence="1">
    <location>
        <begin position="157"/>
        <end position="170"/>
    </location>
</feature>
<dbReference type="AlphaFoldDB" id="A0A3N2D6Y4"/>
<proteinExistence type="predicted"/>
<evidence type="ECO:0000313" key="2">
    <source>
        <dbReference type="EMBL" id="ROR95539.1"/>
    </source>
</evidence>
<feature type="region of interest" description="Disordered" evidence="1">
    <location>
        <begin position="51"/>
        <end position="84"/>
    </location>
</feature>
<feature type="compositionally biased region" description="Gly residues" evidence="1">
    <location>
        <begin position="107"/>
        <end position="118"/>
    </location>
</feature>
<evidence type="ECO:0000313" key="3">
    <source>
        <dbReference type="Proteomes" id="UP000275356"/>
    </source>
</evidence>
<evidence type="ECO:0000256" key="1">
    <source>
        <dbReference type="SAM" id="MobiDB-lite"/>
    </source>
</evidence>
<comment type="caution">
    <text evidence="2">The sequence shown here is derived from an EMBL/GenBank/DDBJ whole genome shotgun (WGS) entry which is preliminary data.</text>
</comment>
<accession>A0A3N2D6Y4</accession>
<feature type="region of interest" description="Disordered" evidence="1">
    <location>
        <begin position="107"/>
        <end position="170"/>
    </location>
</feature>